<dbReference type="InterPro" id="IPR027540">
    <property type="entry name" value="Coq4_euk"/>
</dbReference>
<gene>
    <name evidence="7" type="primary">COQ4</name>
    <name evidence="9" type="ORF">A7U60_g2570</name>
</gene>
<dbReference type="PANTHER" id="PTHR12922">
    <property type="entry name" value="UBIQUINONE BIOSYNTHESIS PROTEIN"/>
    <property type="match status" value="1"/>
</dbReference>
<comment type="catalytic activity">
    <reaction evidence="7">
        <text>a 4-hydroxy-3-methoxy-5-(all-trans-polyprenyl)benzoate + H(+) = a 2-methoxy-6-(all-trans-polyprenyl)phenol + CO2</text>
        <dbReference type="Rhea" id="RHEA:81179"/>
        <dbReference type="Rhea" id="RHEA-COMP:9551"/>
        <dbReference type="Rhea" id="RHEA-COMP:10931"/>
        <dbReference type="ChEBI" id="CHEBI:15378"/>
        <dbReference type="ChEBI" id="CHEBI:16526"/>
        <dbReference type="ChEBI" id="CHEBI:62731"/>
        <dbReference type="ChEBI" id="CHEBI:84443"/>
        <dbReference type="EC" id="4.1.1.130"/>
    </reaction>
</comment>
<feature type="binding site" evidence="7">
    <location>
        <position position="186"/>
    </location>
    <ligand>
        <name>Zn(2+)</name>
        <dbReference type="ChEBI" id="CHEBI:29105"/>
    </ligand>
</feature>
<accession>A0A9Q5NDT4</accession>
<evidence type="ECO:0000256" key="5">
    <source>
        <dbReference type="ARBA" id="ARBA00023239"/>
    </source>
</evidence>
<feature type="binding site" evidence="7">
    <location>
        <position position="170"/>
    </location>
    <ligand>
        <name>Zn(2+)</name>
        <dbReference type="ChEBI" id="CHEBI:29105"/>
    </ligand>
</feature>
<comment type="pathway">
    <text evidence="7">Cofactor biosynthesis; ubiquinone biosynthesis.</text>
</comment>
<organism evidence="9 10">
    <name type="scientific">Sanghuangporus baumii</name>
    <name type="common">Phellinus baumii</name>
    <dbReference type="NCBI Taxonomy" id="108892"/>
    <lineage>
        <taxon>Eukaryota</taxon>
        <taxon>Fungi</taxon>
        <taxon>Dikarya</taxon>
        <taxon>Basidiomycota</taxon>
        <taxon>Agaricomycotina</taxon>
        <taxon>Agaricomycetes</taxon>
        <taxon>Hymenochaetales</taxon>
        <taxon>Hymenochaetaceae</taxon>
        <taxon>Sanghuangporus</taxon>
    </lineage>
</organism>
<evidence type="ECO:0000256" key="3">
    <source>
        <dbReference type="ARBA" id="ARBA00023128"/>
    </source>
</evidence>
<keyword evidence="4 7" id="KW-0472">Membrane</keyword>
<dbReference type="OrthoDB" id="4249at2759"/>
<keyword evidence="5 7" id="KW-0456">Lyase</keyword>
<keyword evidence="2 7" id="KW-0999">Mitochondrion inner membrane</keyword>
<protein>
    <recommendedName>
        <fullName evidence="6">4-hydroxy-3-methoxy-5-polyprenylbenzoate decarboxylase</fullName>
    </recommendedName>
</protein>
<dbReference type="HAMAP" id="MF_03111">
    <property type="entry name" value="Coq4"/>
    <property type="match status" value="1"/>
</dbReference>
<dbReference type="PANTHER" id="PTHR12922:SF7">
    <property type="entry name" value="UBIQUINONE BIOSYNTHESIS PROTEIN COQ4 HOMOLOG, MITOCHONDRIAL"/>
    <property type="match status" value="1"/>
</dbReference>
<dbReference type="AlphaFoldDB" id="A0A9Q5NDT4"/>
<keyword evidence="10" id="KW-1185">Reference proteome</keyword>
<comment type="cofactor">
    <cofactor evidence="7">
        <name>Zn(2+)</name>
        <dbReference type="ChEBI" id="CHEBI:29105"/>
    </cofactor>
</comment>
<keyword evidence="7" id="KW-0862">Zinc</keyword>
<reference evidence="9" key="1">
    <citation type="submission" date="2016-06" db="EMBL/GenBank/DDBJ databases">
        <title>Draft Genome sequence of the fungus Inonotus baumii.</title>
        <authorList>
            <person name="Zhu H."/>
            <person name="Lin W."/>
        </authorList>
    </citation>
    <scope>NUCLEOTIDE SEQUENCE</scope>
    <source>
        <strain evidence="9">821</strain>
    </source>
</reference>
<name>A0A9Q5NDT4_SANBA</name>
<proteinExistence type="inferred from homology"/>
<dbReference type="Proteomes" id="UP000757232">
    <property type="component" value="Unassembled WGS sequence"/>
</dbReference>
<keyword evidence="7" id="KW-0479">Metal-binding</keyword>
<feature type="binding site" evidence="7">
    <location>
        <position position="174"/>
    </location>
    <ligand>
        <name>Zn(2+)</name>
        <dbReference type="ChEBI" id="CHEBI:29105"/>
    </ligand>
</feature>
<comment type="caution">
    <text evidence="9">The sequence shown here is derived from an EMBL/GenBank/DDBJ whole genome shotgun (WGS) entry which is preliminary data.</text>
</comment>
<evidence type="ECO:0000256" key="1">
    <source>
        <dbReference type="ARBA" id="ARBA00022688"/>
    </source>
</evidence>
<evidence type="ECO:0000313" key="10">
    <source>
        <dbReference type="Proteomes" id="UP000757232"/>
    </source>
</evidence>
<comment type="function">
    <text evidence="7">Lyase that catalyzes the C1-decarboxylation of 4-hydroxy-3-methoxy-5-(all-trans-polyprenyl)benzoic acid into 2-methoxy-6-(all-trans-polyprenyl)phenol during ubiquinone biosynthesis.</text>
</comment>
<dbReference type="EMBL" id="LNZH02000139">
    <property type="protein sequence ID" value="OCB90199.1"/>
    <property type="molecule type" value="Genomic_DNA"/>
</dbReference>
<dbReference type="GO" id="GO:0031314">
    <property type="term" value="C:extrinsic component of mitochondrial inner membrane"/>
    <property type="evidence" value="ECO:0007669"/>
    <property type="project" value="UniProtKB-UniRule"/>
</dbReference>
<comment type="subcellular location">
    <subcellularLocation>
        <location evidence="7">Mitochondrion inner membrane</location>
        <topology evidence="7">Peripheral membrane protein</topology>
        <orientation evidence="7">Matrix side</orientation>
    </subcellularLocation>
</comment>
<comment type="subunit">
    <text evidence="7">Component of a multi-subunit COQ enzyme complex, composed of at least COQ3, COQ4, COQ5, COQ6, COQ7 and COQ9.</text>
</comment>
<feature type="region of interest" description="Disordered" evidence="8">
    <location>
        <begin position="263"/>
        <end position="291"/>
    </location>
</feature>
<evidence type="ECO:0000256" key="4">
    <source>
        <dbReference type="ARBA" id="ARBA00023136"/>
    </source>
</evidence>
<keyword evidence="3 7" id="KW-0496">Mitochondrion</keyword>
<dbReference type="Pfam" id="PF05019">
    <property type="entry name" value="Coq4"/>
    <property type="match status" value="1"/>
</dbReference>
<dbReference type="GO" id="GO:0120539">
    <property type="term" value="F:4-hydroxy-3-methoxy-5-polyprenylbenzoate decarboxylase activity"/>
    <property type="evidence" value="ECO:0007669"/>
    <property type="project" value="UniProtKB-EC"/>
</dbReference>
<keyword evidence="1 7" id="KW-0831">Ubiquinone biosynthesis</keyword>
<comment type="similarity">
    <text evidence="7">Belongs to the COQ4 family.</text>
</comment>
<feature type="binding site" evidence="7">
    <location>
        <position position="171"/>
    </location>
    <ligand>
        <name>Zn(2+)</name>
        <dbReference type="ChEBI" id="CHEBI:29105"/>
    </ligand>
</feature>
<dbReference type="GO" id="GO:0008270">
    <property type="term" value="F:zinc ion binding"/>
    <property type="evidence" value="ECO:0007669"/>
    <property type="project" value="UniProtKB-UniRule"/>
</dbReference>
<sequence>MLPFLKPSHSTASFGRAVIASSTRPLAVHVSVIYPRRNASTKPSYEGHTPLNWFENAFLAVGSGIVLLTNPNRADLVAALGETTAGPALPRLRDRMLESAEGRRILKARPRINTHTIDMAALKALPENTLGRTYVSWLERCNVTPDSREPVHYIDDPELAYVMQRYRECHDLYHASIGLPVDGLSEIAVKAFEFANLGLPMTGLAAALGHLRLSSARRERYFKEYLPWALRCGGSARSLITVYWEKRWEQDIGELRDELGLLEPPPTKWRTPRKPVTNEELTKASEVATQA</sequence>
<evidence type="ECO:0000256" key="8">
    <source>
        <dbReference type="SAM" id="MobiDB-lite"/>
    </source>
</evidence>
<evidence type="ECO:0000256" key="6">
    <source>
        <dbReference type="ARBA" id="ARBA00081568"/>
    </source>
</evidence>
<evidence type="ECO:0000313" key="9">
    <source>
        <dbReference type="EMBL" id="OCB90199.1"/>
    </source>
</evidence>
<evidence type="ECO:0000256" key="2">
    <source>
        <dbReference type="ARBA" id="ARBA00022792"/>
    </source>
</evidence>
<dbReference type="InterPro" id="IPR007715">
    <property type="entry name" value="Coq4"/>
</dbReference>
<evidence type="ECO:0000256" key="7">
    <source>
        <dbReference type="HAMAP-Rule" id="MF_03111"/>
    </source>
</evidence>
<keyword evidence="9" id="KW-0830">Ubiquinone</keyword>